<protein>
    <submittedName>
        <fullName evidence="3">Glutathione S-transferase</fullName>
    </submittedName>
</protein>
<dbReference type="GO" id="GO:0016740">
    <property type="term" value="F:transferase activity"/>
    <property type="evidence" value="ECO:0007669"/>
    <property type="project" value="UniProtKB-KW"/>
</dbReference>
<dbReference type="SFLD" id="SFLDG01150">
    <property type="entry name" value="Main.1:_Beta-like"/>
    <property type="match status" value="1"/>
</dbReference>
<dbReference type="PANTHER" id="PTHR44051">
    <property type="entry name" value="GLUTATHIONE S-TRANSFERASE-RELATED"/>
    <property type="match status" value="1"/>
</dbReference>
<dbReference type="InterPro" id="IPR040079">
    <property type="entry name" value="Glutathione_S-Trfase"/>
</dbReference>
<dbReference type="PANTHER" id="PTHR44051:SF21">
    <property type="entry name" value="GLUTATHIONE S-TRANSFERASE FAMILY PROTEIN"/>
    <property type="match status" value="1"/>
</dbReference>
<dbReference type="InterPro" id="IPR010987">
    <property type="entry name" value="Glutathione-S-Trfase_C-like"/>
</dbReference>
<dbReference type="InterPro" id="IPR004046">
    <property type="entry name" value="GST_C"/>
</dbReference>
<evidence type="ECO:0000313" key="4">
    <source>
        <dbReference type="Proteomes" id="UP000194450"/>
    </source>
</evidence>
<name>A0A1Y6EBJ1_9GAMM</name>
<dbReference type="Pfam" id="PF14497">
    <property type="entry name" value="GST_C_3"/>
    <property type="match status" value="1"/>
</dbReference>
<dbReference type="CDD" id="cd03046">
    <property type="entry name" value="GST_N_GTT1_like"/>
    <property type="match status" value="1"/>
</dbReference>
<reference evidence="4" key="1">
    <citation type="submission" date="2017-04" db="EMBL/GenBank/DDBJ databases">
        <authorList>
            <person name="Varghese N."/>
            <person name="Submissions S."/>
        </authorList>
    </citation>
    <scope>NUCLEOTIDE SEQUENCE [LARGE SCALE GENOMIC DNA]</scope>
</reference>
<dbReference type="OrthoDB" id="5740960at2"/>
<dbReference type="Gene3D" id="1.20.1050.10">
    <property type="match status" value="1"/>
</dbReference>
<feature type="domain" description="GST N-terminal" evidence="1">
    <location>
        <begin position="5"/>
        <end position="85"/>
    </location>
</feature>
<keyword evidence="3" id="KW-0808">Transferase</keyword>
<evidence type="ECO:0000259" key="2">
    <source>
        <dbReference type="PROSITE" id="PS50405"/>
    </source>
</evidence>
<dbReference type="SFLD" id="SFLDS00019">
    <property type="entry name" value="Glutathione_Transferase_(cytos"/>
    <property type="match status" value="1"/>
</dbReference>
<dbReference type="EMBL" id="FXWH01000001">
    <property type="protein sequence ID" value="SMQ58561.1"/>
    <property type="molecule type" value="Genomic_DNA"/>
</dbReference>
<evidence type="ECO:0000313" key="3">
    <source>
        <dbReference type="EMBL" id="SMQ58561.1"/>
    </source>
</evidence>
<dbReference type="Gene3D" id="3.40.30.10">
    <property type="entry name" value="Glutaredoxin"/>
    <property type="match status" value="1"/>
</dbReference>
<dbReference type="RefSeq" id="WP_086433340.1">
    <property type="nucleotide sequence ID" value="NZ_FXWH01000001.1"/>
</dbReference>
<dbReference type="Pfam" id="PF02798">
    <property type="entry name" value="GST_N"/>
    <property type="match status" value="1"/>
</dbReference>
<dbReference type="CDD" id="cd03207">
    <property type="entry name" value="GST_C_8"/>
    <property type="match status" value="1"/>
</dbReference>
<accession>A0A1Y6EBJ1</accession>
<dbReference type="SUPFAM" id="SSF47616">
    <property type="entry name" value="GST C-terminal domain-like"/>
    <property type="match status" value="1"/>
</dbReference>
<dbReference type="PROSITE" id="PS50405">
    <property type="entry name" value="GST_CTER"/>
    <property type="match status" value="1"/>
</dbReference>
<dbReference type="InterPro" id="IPR036249">
    <property type="entry name" value="Thioredoxin-like_sf"/>
</dbReference>
<evidence type="ECO:0000259" key="1">
    <source>
        <dbReference type="PROSITE" id="PS50404"/>
    </source>
</evidence>
<dbReference type="SFLD" id="SFLDG00358">
    <property type="entry name" value="Main_(cytGST)"/>
    <property type="match status" value="1"/>
</dbReference>
<sequence length="204" mass="22705">MSKNNKEIVFYTNPESRACIVRRMLEEVGAKYTTKVLDYNGQMKTPEYLKINPLGKVPAITHGDLVVTETAAICAYLADQFPEKNLAPAPDSPERGTYYRWLFFGAGPVELATSAKACGWAIEGNEQMVGSGTLNEVMAALELAISKGPFICGEQFTAADVYIASHIGWGMQFKTLEERDSFKSYVERVDERPAIKKAAYWTRN</sequence>
<organism evidence="3 4">
    <name type="scientific">Pseudidiomarina planktonica</name>
    <dbReference type="NCBI Taxonomy" id="1323738"/>
    <lineage>
        <taxon>Bacteria</taxon>
        <taxon>Pseudomonadati</taxon>
        <taxon>Pseudomonadota</taxon>
        <taxon>Gammaproteobacteria</taxon>
        <taxon>Alteromonadales</taxon>
        <taxon>Idiomarinaceae</taxon>
        <taxon>Pseudidiomarina</taxon>
    </lineage>
</organism>
<gene>
    <name evidence="3" type="ORF">SAMN06297229_0135</name>
</gene>
<dbReference type="InterPro" id="IPR004045">
    <property type="entry name" value="Glutathione_S-Trfase_N"/>
</dbReference>
<proteinExistence type="predicted"/>
<keyword evidence="4" id="KW-1185">Reference proteome</keyword>
<dbReference type="AlphaFoldDB" id="A0A1Y6EBJ1"/>
<dbReference type="SUPFAM" id="SSF52833">
    <property type="entry name" value="Thioredoxin-like"/>
    <property type="match status" value="1"/>
</dbReference>
<dbReference type="Proteomes" id="UP000194450">
    <property type="component" value="Unassembled WGS sequence"/>
</dbReference>
<dbReference type="PROSITE" id="PS50404">
    <property type="entry name" value="GST_NTER"/>
    <property type="match status" value="1"/>
</dbReference>
<feature type="domain" description="GST C-terminal" evidence="2">
    <location>
        <begin position="91"/>
        <end position="204"/>
    </location>
</feature>
<dbReference type="InterPro" id="IPR036282">
    <property type="entry name" value="Glutathione-S-Trfase_C_sf"/>
</dbReference>